<protein>
    <submittedName>
        <fullName evidence="3">Phenylacetate-coenzyme A ligase</fullName>
        <ecNumber evidence="3">6.2.1.30</ecNumber>
    </submittedName>
</protein>
<organism evidence="3 4">
    <name type="scientific">Methanolapillus millepedarum</name>
    <dbReference type="NCBI Taxonomy" id="3028296"/>
    <lineage>
        <taxon>Archaea</taxon>
        <taxon>Methanobacteriati</taxon>
        <taxon>Methanobacteriota</taxon>
        <taxon>Stenosarchaea group</taxon>
        <taxon>Methanomicrobia</taxon>
        <taxon>Methanosarcinales</taxon>
        <taxon>Methanosarcinaceae</taxon>
        <taxon>Methanolapillus</taxon>
    </lineage>
</organism>
<reference evidence="3 4" key="1">
    <citation type="submission" date="2023-07" db="EMBL/GenBank/DDBJ databases">
        <title>Closed genoem sequence of Methanosarcinaceae archaeon Ac7.</title>
        <authorList>
            <person name="Poehlein A."/>
            <person name="Protasov E."/>
            <person name="Platt K."/>
            <person name="Reeh H."/>
            <person name="Daniel R."/>
            <person name="Brune A."/>
        </authorList>
    </citation>
    <scope>NUCLEOTIDE SEQUENCE [LARGE SCALE GENOMIC DNA]</scope>
    <source>
        <strain evidence="3 4">Ac7</strain>
    </source>
</reference>
<name>A0AA96V1R4_9EURY</name>
<evidence type="ECO:0000256" key="2">
    <source>
        <dbReference type="ARBA" id="ARBA00022553"/>
    </source>
</evidence>
<proteinExistence type="predicted"/>
<dbReference type="EMBL" id="CP131060">
    <property type="protein sequence ID" value="WNY24837.1"/>
    <property type="molecule type" value="Genomic_DNA"/>
</dbReference>
<accession>A0AA96V1R4</accession>
<keyword evidence="1" id="KW-0596">Phosphopantetheine</keyword>
<gene>
    <name evidence="3" type="primary">paaK_1</name>
    <name evidence="3" type="ORF">MsAc7_03640</name>
</gene>
<dbReference type="GO" id="GO:0047475">
    <property type="term" value="F:phenylacetate-CoA ligase activity"/>
    <property type="evidence" value="ECO:0007669"/>
    <property type="project" value="UniProtKB-EC"/>
</dbReference>
<evidence type="ECO:0000256" key="1">
    <source>
        <dbReference type="ARBA" id="ARBA00022450"/>
    </source>
</evidence>
<dbReference type="InterPro" id="IPR042099">
    <property type="entry name" value="ANL_N_sf"/>
</dbReference>
<sequence length="104" mass="12045">MTYWDSHIETMNRKEMNELQLKRLQNSAKTVYQNVPFYKKKFDELGVKPEDIKSLSDISKLPQTTKYDFTDNYPYGLFAAPMEDIIRIHSSSGTSGKPKVVGYT</sequence>
<dbReference type="SUPFAM" id="SSF56801">
    <property type="entry name" value="Acetyl-CoA synthetase-like"/>
    <property type="match status" value="1"/>
</dbReference>
<dbReference type="Gene3D" id="3.40.50.12780">
    <property type="entry name" value="N-terminal domain of ligase-like"/>
    <property type="match status" value="1"/>
</dbReference>
<dbReference type="InterPro" id="IPR051414">
    <property type="entry name" value="Adenylate-forming_Reductase"/>
</dbReference>
<dbReference type="EC" id="6.2.1.30" evidence="3"/>
<dbReference type="Proteomes" id="UP001303587">
    <property type="component" value="Chromosome"/>
</dbReference>
<keyword evidence="3" id="KW-0436">Ligase</keyword>
<dbReference type="AlphaFoldDB" id="A0AA96V1R4"/>
<keyword evidence="2" id="KW-0597">Phosphoprotein</keyword>
<evidence type="ECO:0000313" key="3">
    <source>
        <dbReference type="EMBL" id="WNY24837.1"/>
    </source>
</evidence>
<dbReference type="PANTHER" id="PTHR43439">
    <property type="entry name" value="PHENYLACETATE-COENZYME A LIGASE"/>
    <property type="match status" value="1"/>
</dbReference>
<evidence type="ECO:0000313" key="4">
    <source>
        <dbReference type="Proteomes" id="UP001303587"/>
    </source>
</evidence>
<dbReference type="PANTHER" id="PTHR43439:SF2">
    <property type="entry name" value="ENZYME, PUTATIVE (JCVI)-RELATED"/>
    <property type="match status" value="1"/>
</dbReference>
<keyword evidence="4" id="KW-1185">Reference proteome</keyword>